<dbReference type="InParanoid" id="A0A1B4XHD0"/>
<dbReference type="PANTHER" id="PTHR35603:SF2">
    <property type="entry name" value="OUTER MEMBRANE LIPOPROTEIN"/>
    <property type="match status" value="1"/>
</dbReference>
<evidence type="ECO:0000256" key="2">
    <source>
        <dbReference type="ARBA" id="ARBA00023136"/>
    </source>
</evidence>
<gene>
    <name evidence="5" type="ORF">SCL_1912</name>
</gene>
<dbReference type="Pfam" id="PF05433">
    <property type="entry name" value="Rick_17kDa_Anti"/>
    <property type="match status" value="1"/>
</dbReference>
<keyword evidence="2" id="KW-0472">Membrane</keyword>
<dbReference type="AlphaFoldDB" id="A0A1B4XHD0"/>
<evidence type="ECO:0000313" key="6">
    <source>
        <dbReference type="Proteomes" id="UP000243180"/>
    </source>
</evidence>
<dbReference type="KEGG" id="slim:SCL_1912"/>
<accession>A0A1B4XHD0</accession>
<dbReference type="Proteomes" id="UP000243180">
    <property type="component" value="Chromosome"/>
</dbReference>
<name>A0A1B4XHD0_9GAMM</name>
<evidence type="ECO:0000259" key="4">
    <source>
        <dbReference type="Pfam" id="PF05433"/>
    </source>
</evidence>
<evidence type="ECO:0000256" key="3">
    <source>
        <dbReference type="SAM" id="SignalP"/>
    </source>
</evidence>
<feature type="signal peptide" evidence="3">
    <location>
        <begin position="1"/>
        <end position="17"/>
    </location>
</feature>
<comment type="subcellular location">
    <subcellularLocation>
        <location evidence="1">Membrane</location>
    </subcellularLocation>
</comment>
<feature type="chain" id="PRO_5008572456" evidence="3">
    <location>
        <begin position="18"/>
        <end position="174"/>
    </location>
</feature>
<protein>
    <submittedName>
        <fullName evidence="5">17 kDa surface antigen</fullName>
    </submittedName>
</protein>
<sequence>MALSTLQIAAIASAAIAVGGVTAVKTGVVPNPFQTASQTESTSPAAAGKTTATKAKVAKAKPAVCHECGTVAAIESFTEKGQASGGGAVAGGVVGAIIGHQIGGGRGKDLATVAGAVGGAIAGNEIEKNVKKVTRYRITLNMDDGTQQTLTLDAANGVNVGDKVKIENGTLVRN</sequence>
<dbReference type="InterPro" id="IPR008816">
    <property type="entry name" value="Gly_zipper_2TM_dom"/>
</dbReference>
<dbReference type="InterPro" id="IPR051407">
    <property type="entry name" value="Bact_OM_lipoprot/Surf_antigen"/>
</dbReference>
<evidence type="ECO:0000256" key="1">
    <source>
        <dbReference type="ARBA" id="ARBA00004370"/>
    </source>
</evidence>
<dbReference type="PANTHER" id="PTHR35603">
    <property type="match status" value="1"/>
</dbReference>
<reference evidence="5 6" key="1">
    <citation type="submission" date="2015-05" db="EMBL/GenBank/DDBJ databases">
        <title>Complete genome sequence of a sulfur-oxidizing gammaproteobacterium strain HA5.</title>
        <authorList>
            <person name="Miura A."/>
            <person name="Kojima H."/>
            <person name="Fukui M."/>
        </authorList>
    </citation>
    <scope>NUCLEOTIDE SEQUENCE [LARGE SCALE GENOMIC DNA]</scope>
    <source>
        <strain evidence="5 6">HA5</strain>
    </source>
</reference>
<dbReference type="EMBL" id="AP014879">
    <property type="protein sequence ID" value="BAV34203.1"/>
    <property type="molecule type" value="Genomic_DNA"/>
</dbReference>
<keyword evidence="6" id="KW-1185">Reference proteome</keyword>
<feature type="domain" description="Glycine zipper 2TM" evidence="4">
    <location>
        <begin position="86"/>
        <end position="127"/>
    </location>
</feature>
<organism evidence="5 6">
    <name type="scientific">Sulfuricaulis limicola</name>
    <dbReference type="NCBI Taxonomy" id="1620215"/>
    <lineage>
        <taxon>Bacteria</taxon>
        <taxon>Pseudomonadati</taxon>
        <taxon>Pseudomonadota</taxon>
        <taxon>Gammaproteobacteria</taxon>
        <taxon>Acidiferrobacterales</taxon>
        <taxon>Acidiferrobacteraceae</taxon>
        <taxon>Sulfuricaulis</taxon>
    </lineage>
</organism>
<keyword evidence="3" id="KW-0732">Signal</keyword>
<evidence type="ECO:0000313" key="5">
    <source>
        <dbReference type="EMBL" id="BAV34203.1"/>
    </source>
</evidence>
<dbReference type="GO" id="GO:0019867">
    <property type="term" value="C:outer membrane"/>
    <property type="evidence" value="ECO:0007669"/>
    <property type="project" value="InterPro"/>
</dbReference>
<dbReference type="RefSeq" id="WP_172426009.1">
    <property type="nucleotide sequence ID" value="NZ_AP014879.1"/>
</dbReference>
<proteinExistence type="predicted"/>